<dbReference type="EMBL" id="BJYK01000001">
    <property type="protein sequence ID" value="GEN78711.1"/>
    <property type="molecule type" value="Genomic_DNA"/>
</dbReference>
<evidence type="ECO:0000313" key="1">
    <source>
        <dbReference type="EMBL" id="GEN78711.1"/>
    </source>
</evidence>
<proteinExistence type="predicted"/>
<accession>A0A511YU43</accession>
<gene>
    <name evidence="1" type="ORF">AFE02nite_04450</name>
</gene>
<evidence type="ECO:0000313" key="2">
    <source>
        <dbReference type="Proteomes" id="UP000321484"/>
    </source>
</evidence>
<comment type="caution">
    <text evidence="1">The sequence shown here is derived from an EMBL/GenBank/DDBJ whole genome shotgun (WGS) entry which is preliminary data.</text>
</comment>
<sequence length="291" mass="31510">MTTTTGPAVMIDRLPKGITRWAPVYLTNLDRQPTRKGHRPLTRYTLHHHGDPLNIWRVGLATLGLTDPTDATRLALEARRMRAEASTTTGTTAQRDDLARQYAAGALTVADVVTATAGTSAAALARTQDANRARAVILAAAIDTQNAARRALCDAGDALITDLLAPEAARILKSAGGKAPNITDLTERWNLVHDLAATLRGWAAHTAGGRREDYAFVRPDLVHEWRCNHAQRVRETARDIDRRAGLARIALVTVGAPALDLAVITAHADEWTPGVFTAAQVLEHASEWERL</sequence>
<dbReference type="Proteomes" id="UP000321484">
    <property type="component" value="Unassembled WGS sequence"/>
</dbReference>
<name>A0A511YU43_9CELL</name>
<protein>
    <submittedName>
        <fullName evidence="1">Uncharacterized protein</fullName>
    </submittedName>
</protein>
<reference evidence="1 2" key="1">
    <citation type="submission" date="2019-07" db="EMBL/GenBank/DDBJ databases">
        <title>Whole genome shotgun sequence of Actinotalea fermentans NBRC 105374.</title>
        <authorList>
            <person name="Hosoyama A."/>
            <person name="Uohara A."/>
            <person name="Ohji S."/>
            <person name="Ichikawa N."/>
        </authorList>
    </citation>
    <scope>NUCLEOTIDE SEQUENCE [LARGE SCALE GENOMIC DNA]</scope>
    <source>
        <strain evidence="1 2">NBRC 105374</strain>
    </source>
</reference>
<organism evidence="1 2">
    <name type="scientific">Actinotalea fermentans</name>
    <dbReference type="NCBI Taxonomy" id="43671"/>
    <lineage>
        <taxon>Bacteria</taxon>
        <taxon>Bacillati</taxon>
        <taxon>Actinomycetota</taxon>
        <taxon>Actinomycetes</taxon>
        <taxon>Micrococcales</taxon>
        <taxon>Cellulomonadaceae</taxon>
        <taxon>Actinotalea</taxon>
    </lineage>
</organism>
<dbReference type="AlphaFoldDB" id="A0A511YU43"/>
<keyword evidence="2" id="KW-1185">Reference proteome</keyword>
<dbReference type="RefSeq" id="WP_034244671.1">
    <property type="nucleotide sequence ID" value="NZ_BJYK01000001.1"/>
</dbReference>